<dbReference type="Pfam" id="PF19136">
    <property type="entry name" value="DUF5819"/>
    <property type="match status" value="1"/>
</dbReference>
<dbReference type="AlphaFoldDB" id="A0A916XZZ7"/>
<reference evidence="2" key="1">
    <citation type="journal article" date="2014" name="Int. J. Syst. Evol. Microbiol.">
        <title>Complete genome sequence of Corynebacterium casei LMG S-19264T (=DSM 44701T), isolated from a smear-ripened cheese.</title>
        <authorList>
            <consortium name="US DOE Joint Genome Institute (JGI-PGF)"/>
            <person name="Walter F."/>
            <person name="Albersmeier A."/>
            <person name="Kalinowski J."/>
            <person name="Ruckert C."/>
        </authorList>
    </citation>
    <scope>NUCLEOTIDE SEQUENCE</scope>
    <source>
        <strain evidence="2">CGMCC 1.15152</strain>
    </source>
</reference>
<keyword evidence="1" id="KW-0812">Transmembrane</keyword>
<evidence type="ECO:0000313" key="3">
    <source>
        <dbReference type="Proteomes" id="UP000633205"/>
    </source>
</evidence>
<keyword evidence="1" id="KW-0472">Membrane</keyword>
<reference evidence="2" key="2">
    <citation type="submission" date="2020-09" db="EMBL/GenBank/DDBJ databases">
        <authorList>
            <person name="Sun Q."/>
            <person name="Zhou Y."/>
        </authorList>
    </citation>
    <scope>NUCLEOTIDE SEQUENCE</scope>
    <source>
        <strain evidence="2">CGMCC 1.15152</strain>
    </source>
</reference>
<accession>A0A916XZZ7</accession>
<name>A0A916XZZ7_9MICO</name>
<dbReference type="Proteomes" id="UP000633205">
    <property type="component" value="Unassembled WGS sequence"/>
</dbReference>
<organism evidence="2 3">
    <name type="scientific">Microbacterium faecale</name>
    <dbReference type="NCBI Taxonomy" id="1804630"/>
    <lineage>
        <taxon>Bacteria</taxon>
        <taxon>Bacillati</taxon>
        <taxon>Actinomycetota</taxon>
        <taxon>Actinomycetes</taxon>
        <taxon>Micrococcales</taxon>
        <taxon>Microbacteriaceae</taxon>
        <taxon>Microbacterium</taxon>
    </lineage>
</organism>
<comment type="caution">
    <text evidence="2">The sequence shown here is derived from an EMBL/GenBank/DDBJ whole genome shotgun (WGS) entry which is preliminary data.</text>
</comment>
<dbReference type="EMBL" id="BMHO01000001">
    <property type="protein sequence ID" value="GGD24441.1"/>
    <property type="molecule type" value="Genomic_DNA"/>
</dbReference>
<feature type="transmembrane region" description="Helical" evidence="1">
    <location>
        <begin position="12"/>
        <end position="35"/>
    </location>
</feature>
<evidence type="ECO:0000256" key="1">
    <source>
        <dbReference type="SAM" id="Phobius"/>
    </source>
</evidence>
<proteinExistence type="predicted"/>
<keyword evidence="3" id="KW-1185">Reference proteome</keyword>
<keyword evidence="1" id="KW-1133">Transmembrane helix</keyword>
<dbReference type="InterPro" id="IPR043857">
    <property type="entry name" value="DUF5819"/>
</dbReference>
<dbReference type="RefSeq" id="WP_188710328.1">
    <property type="nucleotide sequence ID" value="NZ_BMHO01000001.1"/>
</dbReference>
<sequence length="250" mass="28769">MPQRNTPRRRLSIRIVMCIVALVTAWHIFASFLWIAPWAPIREVVGQERLSSYMIPMFGQSWSVFAPEPVNGDYRFEVRALVDGETTDWVSASDTELSMIRYNLFTPRAGIIAMDVSSQLRSAWGDLNDEQQEIAELNYFKDAWEERMGDAMYASGDNDSDVAQYIEQEHRATAYATQVAYAVWGDDVERLQYRATRQNVIPFRDRHDPEAERPGIQYSPTGWRGLVVNDGQSQDAFTDVFRSTHERISE</sequence>
<gene>
    <name evidence="2" type="ORF">GCM10010915_00500</name>
</gene>
<evidence type="ECO:0000313" key="2">
    <source>
        <dbReference type="EMBL" id="GGD24441.1"/>
    </source>
</evidence>
<protein>
    <submittedName>
        <fullName evidence="2">Uncharacterized protein</fullName>
    </submittedName>
</protein>